<accession>A0A2S5KI40</accession>
<dbReference type="AlphaFoldDB" id="A0A2S5KI40"/>
<dbReference type="NCBIfam" id="NF003818">
    <property type="entry name" value="PRK05409.1"/>
    <property type="match status" value="1"/>
</dbReference>
<dbReference type="Proteomes" id="UP000238196">
    <property type="component" value="Unassembled WGS sequence"/>
</dbReference>
<dbReference type="Gene3D" id="3.20.20.150">
    <property type="entry name" value="Divalent-metal-dependent TIM barrel enzymes"/>
    <property type="match status" value="1"/>
</dbReference>
<dbReference type="InterPro" id="IPR007801">
    <property type="entry name" value="MbnB/TglH/ChrH"/>
</dbReference>
<dbReference type="Pfam" id="PF05114">
    <property type="entry name" value="MbnB_TglH_ChrH"/>
    <property type="match status" value="1"/>
</dbReference>
<gene>
    <name evidence="1" type="ORF">C4K68_28405</name>
</gene>
<sequence length="319" mass="35773">MSAFPSCSSPATPPPSPGFGVGLRSCHFPWLERHLLPQQSGVDWFEAITENYLDHYGYARRMLFRLREHYPIVLHGVSLSIGASEPLDAAYLHKLRQLASELQPAWISDHLCWTGMLGINSHDLLPLPLTRESLDHVCARVQQVQDYLSRPLVLENPSTYFCFQQNEYHEWEFLAELVRRSGCQLLVDVNNIHVSSVNLGFDPQQYLAGLPLQAVAQCHLAGPTDMGTHLIDTHDQPVPTAVWRLYQQLISACERPVATLLEWDARIPDFPELVAELNLAREVLQGHIPQREMALAASSLSTPVAASLGRELHIAEPLS</sequence>
<reference evidence="1 2" key="1">
    <citation type="submission" date="2018-02" db="EMBL/GenBank/DDBJ databases">
        <title>novel marine gammaproteobacteria from coastal saline agro ecosystem.</title>
        <authorList>
            <person name="Krishnan R."/>
            <person name="Ramesh Kumar N."/>
        </authorList>
    </citation>
    <scope>NUCLEOTIDE SEQUENCE [LARGE SCALE GENOMIC DNA]</scope>
    <source>
        <strain evidence="1 2">228</strain>
    </source>
</reference>
<protein>
    <recommendedName>
        <fullName evidence="3">DUF692 domain-containing protein</fullName>
    </recommendedName>
</protein>
<dbReference type="SUPFAM" id="SSF51658">
    <property type="entry name" value="Xylose isomerase-like"/>
    <property type="match status" value="1"/>
</dbReference>
<evidence type="ECO:0008006" key="3">
    <source>
        <dbReference type="Google" id="ProtNLM"/>
    </source>
</evidence>
<dbReference type="EMBL" id="PRLP01000169">
    <property type="protein sequence ID" value="PPC74036.1"/>
    <property type="molecule type" value="Genomic_DNA"/>
</dbReference>
<dbReference type="OrthoDB" id="5289525at2"/>
<comment type="caution">
    <text evidence="1">The sequence shown here is derived from an EMBL/GenBank/DDBJ whole genome shotgun (WGS) entry which is preliminary data.</text>
</comment>
<name>A0A2S5KI40_9PROT</name>
<dbReference type="InterPro" id="IPR036237">
    <property type="entry name" value="Xyl_isomerase-like_sf"/>
</dbReference>
<dbReference type="PANTHER" id="PTHR42194:SF1">
    <property type="entry name" value="UPF0276 PROTEIN HI_1600"/>
    <property type="match status" value="1"/>
</dbReference>
<evidence type="ECO:0000313" key="2">
    <source>
        <dbReference type="Proteomes" id="UP000238196"/>
    </source>
</evidence>
<proteinExistence type="predicted"/>
<dbReference type="PANTHER" id="PTHR42194">
    <property type="entry name" value="UPF0276 PROTEIN HI_1600"/>
    <property type="match status" value="1"/>
</dbReference>
<evidence type="ECO:0000313" key="1">
    <source>
        <dbReference type="EMBL" id="PPC74036.1"/>
    </source>
</evidence>
<organism evidence="1 2">
    <name type="scientific">Proteobacteria bacterium 228</name>
    <dbReference type="NCBI Taxonomy" id="2083153"/>
    <lineage>
        <taxon>Bacteria</taxon>
        <taxon>Pseudomonadati</taxon>
        <taxon>Pseudomonadota</taxon>
    </lineage>
</organism>